<dbReference type="Gene3D" id="2.40.70.10">
    <property type="entry name" value="Acid Proteases"/>
    <property type="match status" value="1"/>
</dbReference>
<sequence length="640" mass="73027">MSKPSHSLSKKFRDSFSRSNALLGYQNRDRGNQHVNPKAQATSVSSVGILKLASNVVRQITLSKIAQSYLRKKKFRIGITRDSAVRSEARAPARAYAIHAREEVSSPDVITGKSVLVDKICKNCPLMTPGYCFLADLMLLPVDEFDLILGMDWLTPHDAVVNCRRKVIELKCQNNEILWIESNELPVVISSISAQKCVRKGCKAYLAYLKGATVFSKIDLRSGYYQLRVKDSDVPKIVFRMRFVVVFIYDILIHSRDESEHVEHLSIVLQTLRDKQLYAKFNKCEFWLQEVGFLGHIVSSVGIRVDPKKCQQSFEQLKALLTEAPVLVQPESGKEFVIYSDASLNGLGCILLQKGKVVAYASSQLKPHEKNYLTHDLELAAILMICDDGSILAELKVKQQVKAEHQVPSDAIRVVVDQLMKSAHFIPKLQEALGTKLNFSTAFHPLTDGQSEQVIQILEDMLRCCVLEVEGNWEKFLPLVEFAYNSSFQTSIKMAPYKALYGRKCRTPLFGWKGKLSPRFIGLYEIIERIGLVAYQLVLPIELEKIHNEFHVSMLRRYRYDSSHVISPVDVEIQTDLTYSEESIRILASEIKELRNKRIALVKFLWQLHEIEEATWEPKEAMRKQYPNQFTGKIFRDKNP</sequence>
<dbReference type="InterPro" id="IPR043502">
    <property type="entry name" value="DNA/RNA_pol_sf"/>
</dbReference>
<proteinExistence type="predicted"/>
<keyword evidence="2" id="KW-0548">Nucleotidyltransferase</keyword>
<organism evidence="7 8">
    <name type="scientific">Gossypium australe</name>
    <dbReference type="NCBI Taxonomy" id="47621"/>
    <lineage>
        <taxon>Eukaryota</taxon>
        <taxon>Viridiplantae</taxon>
        <taxon>Streptophyta</taxon>
        <taxon>Embryophyta</taxon>
        <taxon>Tracheophyta</taxon>
        <taxon>Spermatophyta</taxon>
        <taxon>Magnoliopsida</taxon>
        <taxon>eudicotyledons</taxon>
        <taxon>Gunneridae</taxon>
        <taxon>Pentapetalae</taxon>
        <taxon>rosids</taxon>
        <taxon>malvids</taxon>
        <taxon>Malvales</taxon>
        <taxon>Malvaceae</taxon>
        <taxon>Malvoideae</taxon>
        <taxon>Gossypium</taxon>
    </lineage>
</organism>
<dbReference type="EMBL" id="SMMG02000002">
    <property type="protein sequence ID" value="KAA3483518.1"/>
    <property type="molecule type" value="Genomic_DNA"/>
</dbReference>
<dbReference type="Gene3D" id="3.30.420.10">
    <property type="entry name" value="Ribonuclease H-like superfamily/Ribonuclease H"/>
    <property type="match status" value="1"/>
</dbReference>
<dbReference type="CDD" id="cd01647">
    <property type="entry name" value="RT_LTR"/>
    <property type="match status" value="1"/>
</dbReference>
<keyword evidence="3" id="KW-0540">Nuclease</keyword>
<keyword evidence="4" id="KW-0255">Endonuclease</keyword>
<gene>
    <name evidence="7" type="ORF">EPI10_005681</name>
</gene>
<dbReference type="FunFam" id="3.30.70.270:FF:000003">
    <property type="entry name" value="Transposon Ty3-G Gag-Pol polyprotein"/>
    <property type="match status" value="1"/>
</dbReference>
<accession>A0A5B6WQA8</accession>
<dbReference type="InterPro" id="IPR043128">
    <property type="entry name" value="Rev_trsase/Diguanyl_cyclase"/>
</dbReference>
<evidence type="ECO:0000256" key="3">
    <source>
        <dbReference type="ARBA" id="ARBA00022722"/>
    </source>
</evidence>
<dbReference type="AlphaFoldDB" id="A0A5B6WQA8"/>
<dbReference type="Pfam" id="PF08284">
    <property type="entry name" value="RVP_2"/>
    <property type="match status" value="1"/>
</dbReference>
<keyword evidence="8" id="KW-1185">Reference proteome</keyword>
<dbReference type="InterPro" id="IPR021109">
    <property type="entry name" value="Peptidase_aspartic_dom_sf"/>
</dbReference>
<evidence type="ECO:0000256" key="1">
    <source>
        <dbReference type="ARBA" id="ARBA00022679"/>
    </source>
</evidence>
<dbReference type="InterPro" id="IPR056924">
    <property type="entry name" value="SH3_Tf2-1"/>
</dbReference>
<dbReference type="PANTHER" id="PTHR37984">
    <property type="entry name" value="PROTEIN CBG26694"/>
    <property type="match status" value="1"/>
</dbReference>
<dbReference type="GO" id="GO:0003676">
    <property type="term" value="F:nucleic acid binding"/>
    <property type="evidence" value="ECO:0007669"/>
    <property type="project" value="InterPro"/>
</dbReference>
<dbReference type="InterPro" id="IPR000477">
    <property type="entry name" value="RT_dom"/>
</dbReference>
<dbReference type="Pfam" id="PF00078">
    <property type="entry name" value="RVT_1"/>
    <property type="match status" value="1"/>
</dbReference>
<dbReference type="InterPro" id="IPR001584">
    <property type="entry name" value="Integrase_cat-core"/>
</dbReference>
<dbReference type="OrthoDB" id="2013610at2759"/>
<evidence type="ECO:0000256" key="2">
    <source>
        <dbReference type="ARBA" id="ARBA00022695"/>
    </source>
</evidence>
<dbReference type="SUPFAM" id="SSF53098">
    <property type="entry name" value="Ribonuclease H-like"/>
    <property type="match status" value="1"/>
</dbReference>
<evidence type="ECO:0000256" key="4">
    <source>
        <dbReference type="ARBA" id="ARBA00022759"/>
    </source>
</evidence>
<dbReference type="Pfam" id="PF24626">
    <property type="entry name" value="SH3_Tf2-1"/>
    <property type="match status" value="1"/>
</dbReference>
<evidence type="ECO:0000259" key="6">
    <source>
        <dbReference type="PROSITE" id="PS50994"/>
    </source>
</evidence>
<reference evidence="8" key="1">
    <citation type="journal article" date="2019" name="Plant Biotechnol. J.">
        <title>Genome sequencing of the Australian wild diploid species Gossypium australe highlights disease resistance and delayed gland morphogenesis.</title>
        <authorList>
            <person name="Cai Y."/>
            <person name="Cai X."/>
            <person name="Wang Q."/>
            <person name="Wang P."/>
            <person name="Zhang Y."/>
            <person name="Cai C."/>
            <person name="Xu Y."/>
            <person name="Wang K."/>
            <person name="Zhou Z."/>
            <person name="Wang C."/>
            <person name="Geng S."/>
            <person name="Li B."/>
            <person name="Dong Q."/>
            <person name="Hou Y."/>
            <person name="Wang H."/>
            <person name="Ai P."/>
            <person name="Liu Z."/>
            <person name="Yi F."/>
            <person name="Sun M."/>
            <person name="An G."/>
            <person name="Cheng J."/>
            <person name="Zhang Y."/>
            <person name="Shi Q."/>
            <person name="Xie Y."/>
            <person name="Shi X."/>
            <person name="Chang Y."/>
            <person name="Huang F."/>
            <person name="Chen Y."/>
            <person name="Hong S."/>
            <person name="Mi L."/>
            <person name="Sun Q."/>
            <person name="Zhang L."/>
            <person name="Zhou B."/>
            <person name="Peng R."/>
            <person name="Zhang X."/>
            <person name="Liu F."/>
        </authorList>
    </citation>
    <scope>NUCLEOTIDE SEQUENCE [LARGE SCALE GENOMIC DNA]</scope>
    <source>
        <strain evidence="8">cv. PA1801</strain>
    </source>
</reference>
<name>A0A5B6WQA8_9ROSI</name>
<dbReference type="GO" id="GO:0015074">
    <property type="term" value="P:DNA integration"/>
    <property type="evidence" value="ECO:0007669"/>
    <property type="project" value="InterPro"/>
</dbReference>
<evidence type="ECO:0000256" key="5">
    <source>
        <dbReference type="ARBA" id="ARBA00023268"/>
    </source>
</evidence>
<dbReference type="InterPro" id="IPR036397">
    <property type="entry name" value="RNaseH_sf"/>
</dbReference>
<dbReference type="CDD" id="cd00303">
    <property type="entry name" value="retropepsin_like"/>
    <property type="match status" value="1"/>
</dbReference>
<dbReference type="InterPro" id="IPR012337">
    <property type="entry name" value="RNaseH-like_sf"/>
</dbReference>
<dbReference type="PANTHER" id="PTHR37984:SF5">
    <property type="entry name" value="PROTEIN NYNRIN-LIKE"/>
    <property type="match status" value="1"/>
</dbReference>
<dbReference type="Pfam" id="PF17919">
    <property type="entry name" value="RT_RNaseH_2"/>
    <property type="match status" value="1"/>
</dbReference>
<dbReference type="InterPro" id="IPR050951">
    <property type="entry name" value="Retrovirus_Pol_polyprotein"/>
</dbReference>
<keyword evidence="1" id="KW-0808">Transferase</keyword>
<keyword evidence="4" id="KW-0378">Hydrolase</keyword>
<keyword evidence="5" id="KW-0511">Multifunctional enzyme</keyword>
<comment type="caution">
    <text evidence="7">The sequence shown here is derived from an EMBL/GenBank/DDBJ whole genome shotgun (WGS) entry which is preliminary data.</text>
</comment>
<dbReference type="Gene3D" id="3.30.70.270">
    <property type="match status" value="1"/>
</dbReference>
<dbReference type="PROSITE" id="PS50994">
    <property type="entry name" value="INTEGRASE"/>
    <property type="match status" value="1"/>
</dbReference>
<feature type="domain" description="Integrase catalytic" evidence="6">
    <location>
        <begin position="303"/>
        <end position="504"/>
    </location>
</feature>
<evidence type="ECO:0000313" key="8">
    <source>
        <dbReference type="Proteomes" id="UP000325315"/>
    </source>
</evidence>
<evidence type="ECO:0000313" key="7">
    <source>
        <dbReference type="EMBL" id="KAA3483518.1"/>
    </source>
</evidence>
<dbReference type="SUPFAM" id="SSF56672">
    <property type="entry name" value="DNA/RNA polymerases"/>
    <property type="match status" value="1"/>
</dbReference>
<protein>
    <submittedName>
        <fullName evidence="7">Retrovirus-related Pol polyprotein from transposon 17.6</fullName>
    </submittedName>
</protein>
<dbReference type="Proteomes" id="UP000325315">
    <property type="component" value="Unassembled WGS sequence"/>
</dbReference>
<dbReference type="InterPro" id="IPR041577">
    <property type="entry name" value="RT_RNaseH_2"/>
</dbReference>